<organism evidence="3 4">
    <name type="scientific">Lophiostoma macrostomum CBS 122681</name>
    <dbReference type="NCBI Taxonomy" id="1314788"/>
    <lineage>
        <taxon>Eukaryota</taxon>
        <taxon>Fungi</taxon>
        <taxon>Dikarya</taxon>
        <taxon>Ascomycota</taxon>
        <taxon>Pezizomycotina</taxon>
        <taxon>Dothideomycetes</taxon>
        <taxon>Pleosporomycetidae</taxon>
        <taxon>Pleosporales</taxon>
        <taxon>Lophiostomataceae</taxon>
        <taxon>Lophiostoma</taxon>
    </lineage>
</organism>
<evidence type="ECO:0000313" key="4">
    <source>
        <dbReference type="Proteomes" id="UP000799324"/>
    </source>
</evidence>
<keyword evidence="2" id="KW-0732">Signal</keyword>
<evidence type="ECO:0000256" key="1">
    <source>
        <dbReference type="SAM" id="MobiDB-lite"/>
    </source>
</evidence>
<dbReference type="OrthoDB" id="3682664at2759"/>
<dbReference type="PANTHER" id="PTHR36195:SF4">
    <property type="entry name" value="DOMAIN PROTEIN, PUTATIVE (AFU_ORTHOLOGUE AFUA_5G01990)-RELATED"/>
    <property type="match status" value="1"/>
</dbReference>
<feature type="region of interest" description="Disordered" evidence="1">
    <location>
        <begin position="118"/>
        <end position="139"/>
    </location>
</feature>
<dbReference type="Proteomes" id="UP000799324">
    <property type="component" value="Unassembled WGS sequence"/>
</dbReference>
<dbReference type="PANTHER" id="PTHR36195">
    <property type="entry name" value="DOMAIN PROTEIN, PUTATIVE (AFU_ORTHOLOGUE AFUA_5G01990)-RELATED-RELATED"/>
    <property type="match status" value="1"/>
</dbReference>
<feature type="chain" id="PRO_5025564293" description="BYS1 domain protein" evidence="2">
    <location>
        <begin position="18"/>
        <end position="152"/>
    </location>
</feature>
<dbReference type="EMBL" id="MU004325">
    <property type="protein sequence ID" value="KAF2657419.1"/>
    <property type="molecule type" value="Genomic_DNA"/>
</dbReference>
<gene>
    <name evidence="3" type="ORF">K491DRAFT_595046</name>
</gene>
<dbReference type="AlphaFoldDB" id="A0A6A6TBS1"/>
<accession>A0A6A6TBS1</accession>
<evidence type="ECO:0000313" key="3">
    <source>
        <dbReference type="EMBL" id="KAF2657419.1"/>
    </source>
</evidence>
<keyword evidence="4" id="KW-1185">Reference proteome</keyword>
<protein>
    <recommendedName>
        <fullName evidence="5">BYS1 domain protein</fullName>
    </recommendedName>
</protein>
<evidence type="ECO:0008006" key="5">
    <source>
        <dbReference type="Google" id="ProtNLM"/>
    </source>
</evidence>
<dbReference type="InterPro" id="IPR006771">
    <property type="entry name" value="CetA-like"/>
</dbReference>
<sequence>MRAAIASLLALASAVSAVGNAVVINNSLDTLYLWSVGDTTSSEFTLAAAGATWFEAFHAGTVNPGVGIKITKVEGGLFTGAPTQILGYTLDTSRVWFSLDAVNGEPFAGQKLTVTSNGGTGSIEWPTGNDIGDQTRDNSNDQDVVLTIFQST</sequence>
<evidence type="ECO:0000256" key="2">
    <source>
        <dbReference type="SAM" id="SignalP"/>
    </source>
</evidence>
<name>A0A6A6TBS1_9PLEO</name>
<feature type="signal peptide" evidence="2">
    <location>
        <begin position="1"/>
        <end position="17"/>
    </location>
</feature>
<dbReference type="Pfam" id="PF04681">
    <property type="entry name" value="Bys1"/>
    <property type="match status" value="1"/>
</dbReference>
<reference evidence="3" key="1">
    <citation type="journal article" date="2020" name="Stud. Mycol.">
        <title>101 Dothideomycetes genomes: a test case for predicting lifestyles and emergence of pathogens.</title>
        <authorList>
            <person name="Haridas S."/>
            <person name="Albert R."/>
            <person name="Binder M."/>
            <person name="Bloem J."/>
            <person name="Labutti K."/>
            <person name="Salamov A."/>
            <person name="Andreopoulos B."/>
            <person name="Baker S."/>
            <person name="Barry K."/>
            <person name="Bills G."/>
            <person name="Bluhm B."/>
            <person name="Cannon C."/>
            <person name="Castanera R."/>
            <person name="Culley D."/>
            <person name="Daum C."/>
            <person name="Ezra D."/>
            <person name="Gonzalez J."/>
            <person name="Henrissat B."/>
            <person name="Kuo A."/>
            <person name="Liang C."/>
            <person name="Lipzen A."/>
            <person name="Lutzoni F."/>
            <person name="Magnuson J."/>
            <person name="Mondo S."/>
            <person name="Nolan M."/>
            <person name="Ohm R."/>
            <person name="Pangilinan J."/>
            <person name="Park H.-J."/>
            <person name="Ramirez L."/>
            <person name="Alfaro M."/>
            <person name="Sun H."/>
            <person name="Tritt A."/>
            <person name="Yoshinaga Y."/>
            <person name="Zwiers L.-H."/>
            <person name="Turgeon B."/>
            <person name="Goodwin S."/>
            <person name="Spatafora J."/>
            <person name="Crous P."/>
            <person name="Grigoriev I."/>
        </authorList>
    </citation>
    <scope>NUCLEOTIDE SEQUENCE</scope>
    <source>
        <strain evidence="3">CBS 122681</strain>
    </source>
</reference>
<proteinExistence type="predicted"/>